<dbReference type="InterPro" id="IPR036690">
    <property type="entry name" value="Fdx_antiC-bd_sf"/>
</dbReference>
<organism evidence="20 21">
    <name type="scientific">Leptospira ilyithenensis</name>
    <dbReference type="NCBI Taxonomy" id="2484901"/>
    <lineage>
        <taxon>Bacteria</taxon>
        <taxon>Pseudomonadati</taxon>
        <taxon>Spirochaetota</taxon>
        <taxon>Spirochaetia</taxon>
        <taxon>Leptospirales</taxon>
        <taxon>Leptospiraceae</taxon>
        <taxon>Leptospira</taxon>
    </lineage>
</organism>
<evidence type="ECO:0000259" key="19">
    <source>
        <dbReference type="PROSITE" id="PS51483"/>
    </source>
</evidence>
<dbReference type="OrthoDB" id="9805455at2"/>
<keyword evidence="5 16" id="KW-0820">tRNA-binding</keyword>
<dbReference type="SUPFAM" id="SSF55681">
    <property type="entry name" value="Class II aaRS and biotin synthetases"/>
    <property type="match status" value="1"/>
</dbReference>
<dbReference type="InterPro" id="IPR012340">
    <property type="entry name" value="NA-bd_OB-fold"/>
</dbReference>
<evidence type="ECO:0000256" key="3">
    <source>
        <dbReference type="ARBA" id="ARBA00011209"/>
    </source>
</evidence>
<dbReference type="InterPro" id="IPR005121">
    <property type="entry name" value="Fdx_antiC-bd"/>
</dbReference>
<dbReference type="AlphaFoldDB" id="A0A4R9LLA3"/>
<dbReference type="Gene3D" id="3.30.56.10">
    <property type="match status" value="2"/>
</dbReference>
<keyword evidence="8 15" id="KW-0547">Nucleotide-binding</keyword>
<evidence type="ECO:0000256" key="9">
    <source>
        <dbReference type="ARBA" id="ARBA00022840"/>
    </source>
</evidence>
<dbReference type="Gene3D" id="2.40.50.140">
    <property type="entry name" value="Nucleic acid-binding proteins"/>
    <property type="match status" value="1"/>
</dbReference>
<keyword evidence="10 15" id="KW-0460">Magnesium</keyword>
<keyword evidence="13 15" id="KW-0030">Aminoacyl-tRNA synthetase</keyword>
<feature type="binding site" evidence="15">
    <location>
        <position position="466"/>
    </location>
    <ligand>
        <name>Mg(2+)</name>
        <dbReference type="ChEBI" id="CHEBI:18420"/>
        <note>shared with alpha subunit</note>
    </ligand>
</feature>
<dbReference type="InterPro" id="IPR005146">
    <property type="entry name" value="B3/B4_tRNA-bd"/>
</dbReference>
<dbReference type="PANTHER" id="PTHR10947">
    <property type="entry name" value="PHENYLALANYL-TRNA SYNTHETASE BETA CHAIN AND LEUCINE-RICH REPEAT-CONTAINING PROTEIN 47"/>
    <property type="match status" value="1"/>
</dbReference>
<dbReference type="RefSeq" id="WP_135766068.1">
    <property type="nucleotide sequence ID" value="NZ_RQHV01000066.1"/>
</dbReference>
<dbReference type="SMART" id="SM00873">
    <property type="entry name" value="B3_4"/>
    <property type="match status" value="1"/>
</dbReference>
<dbReference type="GO" id="GO:0000287">
    <property type="term" value="F:magnesium ion binding"/>
    <property type="evidence" value="ECO:0007669"/>
    <property type="project" value="UniProtKB-UniRule"/>
</dbReference>
<dbReference type="InterPro" id="IPR033714">
    <property type="entry name" value="tRNA_bind_bactPheRS"/>
</dbReference>
<comment type="subcellular location">
    <subcellularLocation>
        <location evidence="1 15">Cytoplasm</location>
    </subcellularLocation>
</comment>
<comment type="similarity">
    <text evidence="2 15">Belongs to the phenylalanyl-tRNA synthetase beta subunit family. Type 1 subfamily.</text>
</comment>
<dbReference type="SMART" id="SM00896">
    <property type="entry name" value="FDX-ACB"/>
    <property type="match status" value="1"/>
</dbReference>
<evidence type="ECO:0000256" key="11">
    <source>
        <dbReference type="ARBA" id="ARBA00022884"/>
    </source>
</evidence>
<feature type="domain" description="TRNA-binding" evidence="17">
    <location>
        <begin position="40"/>
        <end position="147"/>
    </location>
</feature>
<gene>
    <name evidence="15 20" type="primary">pheT</name>
    <name evidence="20" type="ORF">EHS11_19560</name>
</gene>
<feature type="binding site" evidence="15">
    <location>
        <position position="457"/>
    </location>
    <ligand>
        <name>Mg(2+)</name>
        <dbReference type="ChEBI" id="CHEBI:18420"/>
        <note>shared with alpha subunit</note>
    </ligand>
</feature>
<dbReference type="Pfam" id="PF03147">
    <property type="entry name" value="FDX-ACB"/>
    <property type="match status" value="1"/>
</dbReference>
<comment type="catalytic activity">
    <reaction evidence="14 15">
        <text>tRNA(Phe) + L-phenylalanine + ATP = L-phenylalanyl-tRNA(Phe) + AMP + diphosphate + H(+)</text>
        <dbReference type="Rhea" id="RHEA:19413"/>
        <dbReference type="Rhea" id="RHEA-COMP:9668"/>
        <dbReference type="Rhea" id="RHEA-COMP:9699"/>
        <dbReference type="ChEBI" id="CHEBI:15378"/>
        <dbReference type="ChEBI" id="CHEBI:30616"/>
        <dbReference type="ChEBI" id="CHEBI:33019"/>
        <dbReference type="ChEBI" id="CHEBI:58095"/>
        <dbReference type="ChEBI" id="CHEBI:78442"/>
        <dbReference type="ChEBI" id="CHEBI:78531"/>
        <dbReference type="ChEBI" id="CHEBI:456215"/>
        <dbReference type="EC" id="6.1.1.20"/>
    </reaction>
</comment>
<dbReference type="Gene3D" id="3.30.70.380">
    <property type="entry name" value="Ferrodoxin-fold anticodon-binding domain"/>
    <property type="match status" value="1"/>
</dbReference>
<evidence type="ECO:0000256" key="6">
    <source>
        <dbReference type="ARBA" id="ARBA00022598"/>
    </source>
</evidence>
<keyword evidence="9 15" id="KW-0067">ATP-binding</keyword>
<dbReference type="EMBL" id="RQHV01000066">
    <property type="protein sequence ID" value="TGN06549.1"/>
    <property type="molecule type" value="Genomic_DNA"/>
</dbReference>
<dbReference type="GO" id="GO:0000049">
    <property type="term" value="F:tRNA binding"/>
    <property type="evidence" value="ECO:0007669"/>
    <property type="project" value="UniProtKB-UniRule"/>
</dbReference>
<comment type="caution">
    <text evidence="20">The sequence shown here is derived from an EMBL/GenBank/DDBJ whole genome shotgun (WGS) entry which is preliminary data.</text>
</comment>
<evidence type="ECO:0000256" key="15">
    <source>
        <dbReference type="HAMAP-Rule" id="MF_00283"/>
    </source>
</evidence>
<evidence type="ECO:0000256" key="16">
    <source>
        <dbReference type="PROSITE-ProRule" id="PRU00209"/>
    </source>
</evidence>
<dbReference type="EC" id="6.1.1.20" evidence="15"/>
<evidence type="ECO:0000256" key="5">
    <source>
        <dbReference type="ARBA" id="ARBA00022555"/>
    </source>
</evidence>
<dbReference type="InterPro" id="IPR020825">
    <property type="entry name" value="Phe-tRNA_synthase-like_B3/B4"/>
</dbReference>
<dbReference type="SUPFAM" id="SSF56037">
    <property type="entry name" value="PheT/TilS domain"/>
    <property type="match status" value="1"/>
</dbReference>
<evidence type="ECO:0000259" key="17">
    <source>
        <dbReference type="PROSITE" id="PS50886"/>
    </source>
</evidence>
<comment type="subunit">
    <text evidence="3 15">Tetramer of two alpha and two beta subunits.</text>
</comment>
<dbReference type="NCBIfam" id="TIGR00472">
    <property type="entry name" value="pheT_bact"/>
    <property type="match status" value="1"/>
</dbReference>
<dbReference type="CDD" id="cd02796">
    <property type="entry name" value="tRNA_bind_bactPheRS"/>
    <property type="match status" value="1"/>
</dbReference>
<dbReference type="GO" id="GO:0005524">
    <property type="term" value="F:ATP binding"/>
    <property type="evidence" value="ECO:0007669"/>
    <property type="project" value="UniProtKB-UniRule"/>
</dbReference>
<comment type="cofactor">
    <cofactor evidence="15">
        <name>Mg(2+)</name>
        <dbReference type="ChEBI" id="CHEBI:18420"/>
    </cofactor>
    <text evidence="15">Binds 2 magnesium ions per tetramer.</text>
</comment>
<dbReference type="Pfam" id="PF17759">
    <property type="entry name" value="tRNA_synthFbeta"/>
    <property type="match status" value="1"/>
</dbReference>
<dbReference type="PROSITE" id="PS51483">
    <property type="entry name" value="B5"/>
    <property type="match status" value="1"/>
</dbReference>
<keyword evidence="4 15" id="KW-0963">Cytoplasm</keyword>
<dbReference type="SUPFAM" id="SSF54991">
    <property type="entry name" value="Anticodon-binding domain of PheRS"/>
    <property type="match status" value="1"/>
</dbReference>
<evidence type="ECO:0000256" key="4">
    <source>
        <dbReference type="ARBA" id="ARBA00022490"/>
    </source>
</evidence>
<feature type="binding site" evidence="15">
    <location>
        <position position="463"/>
    </location>
    <ligand>
        <name>Mg(2+)</name>
        <dbReference type="ChEBI" id="CHEBI:18420"/>
        <note>shared with alpha subunit</note>
    </ligand>
</feature>
<protein>
    <recommendedName>
        <fullName evidence="15">Phenylalanine--tRNA ligase beta subunit</fullName>
        <ecNumber evidence="15">6.1.1.20</ecNumber>
    </recommendedName>
    <alternativeName>
        <fullName evidence="15">Phenylalanyl-tRNA synthetase beta subunit</fullName>
        <shortName evidence="15">PheRS</shortName>
    </alternativeName>
</protein>
<dbReference type="InterPro" id="IPR041616">
    <property type="entry name" value="PheRS_beta_core"/>
</dbReference>
<keyword evidence="6 15" id="KW-0436">Ligase</keyword>
<dbReference type="SMART" id="SM00874">
    <property type="entry name" value="B5"/>
    <property type="match status" value="1"/>
</dbReference>
<evidence type="ECO:0000256" key="8">
    <source>
        <dbReference type="ARBA" id="ARBA00022741"/>
    </source>
</evidence>
<dbReference type="HAMAP" id="MF_00283">
    <property type="entry name" value="Phe_tRNA_synth_beta1"/>
    <property type="match status" value="1"/>
</dbReference>
<reference evidence="20" key="1">
    <citation type="journal article" date="2019" name="PLoS Negl. Trop. Dis.">
        <title>Revisiting the worldwide diversity of Leptospira species in the environment.</title>
        <authorList>
            <person name="Vincent A.T."/>
            <person name="Schiettekatte O."/>
            <person name="Bourhy P."/>
            <person name="Veyrier F.J."/>
            <person name="Picardeau M."/>
        </authorList>
    </citation>
    <scope>NUCLEOTIDE SEQUENCE [LARGE SCALE GENOMIC DNA]</scope>
    <source>
        <strain evidence="20">201400974</strain>
    </source>
</reference>
<feature type="domain" description="B5" evidence="19">
    <location>
        <begin position="402"/>
        <end position="479"/>
    </location>
</feature>
<dbReference type="PANTHER" id="PTHR10947:SF0">
    <property type="entry name" value="PHENYLALANINE--TRNA LIGASE BETA SUBUNIT"/>
    <property type="match status" value="1"/>
</dbReference>
<dbReference type="Pfam" id="PF03483">
    <property type="entry name" value="B3_4"/>
    <property type="match status" value="1"/>
</dbReference>
<feature type="domain" description="FDX-ACB" evidence="18">
    <location>
        <begin position="706"/>
        <end position="798"/>
    </location>
</feature>
<dbReference type="Pfam" id="PF03484">
    <property type="entry name" value="B5"/>
    <property type="match status" value="1"/>
</dbReference>
<evidence type="ECO:0000313" key="20">
    <source>
        <dbReference type="EMBL" id="TGN06549.1"/>
    </source>
</evidence>
<dbReference type="Gene3D" id="3.30.930.10">
    <property type="entry name" value="Bira Bifunctional Protein, Domain 2"/>
    <property type="match status" value="1"/>
</dbReference>
<dbReference type="InterPro" id="IPR002547">
    <property type="entry name" value="tRNA-bd_dom"/>
</dbReference>
<dbReference type="InterPro" id="IPR005147">
    <property type="entry name" value="tRNA_synthase_B5-dom"/>
</dbReference>
<dbReference type="InterPro" id="IPR045060">
    <property type="entry name" value="Phe-tRNA-ligase_IIc_bsu"/>
</dbReference>
<keyword evidence="11 16" id="KW-0694">RNA-binding</keyword>
<proteinExistence type="inferred from homology"/>
<evidence type="ECO:0000256" key="2">
    <source>
        <dbReference type="ARBA" id="ARBA00008653"/>
    </source>
</evidence>
<evidence type="ECO:0000256" key="14">
    <source>
        <dbReference type="ARBA" id="ARBA00049255"/>
    </source>
</evidence>
<name>A0A4R9LLA3_9LEPT</name>
<evidence type="ECO:0000256" key="10">
    <source>
        <dbReference type="ARBA" id="ARBA00022842"/>
    </source>
</evidence>
<evidence type="ECO:0000313" key="21">
    <source>
        <dbReference type="Proteomes" id="UP000298264"/>
    </source>
</evidence>
<dbReference type="PROSITE" id="PS50886">
    <property type="entry name" value="TRBD"/>
    <property type="match status" value="1"/>
</dbReference>
<dbReference type="InterPro" id="IPR004532">
    <property type="entry name" value="Phe-tRNA-ligase_IIc_bsu_bact"/>
</dbReference>
<dbReference type="InterPro" id="IPR009061">
    <property type="entry name" value="DNA-bd_dom_put_sf"/>
</dbReference>
<keyword evidence="7 15" id="KW-0479">Metal-binding</keyword>
<feature type="binding site" evidence="15">
    <location>
        <position position="467"/>
    </location>
    <ligand>
        <name>Mg(2+)</name>
        <dbReference type="ChEBI" id="CHEBI:18420"/>
        <note>shared with alpha subunit</note>
    </ligand>
</feature>
<dbReference type="GO" id="GO:0004826">
    <property type="term" value="F:phenylalanine-tRNA ligase activity"/>
    <property type="evidence" value="ECO:0007669"/>
    <property type="project" value="UniProtKB-UniRule"/>
</dbReference>
<dbReference type="Pfam" id="PF01588">
    <property type="entry name" value="tRNA_bind"/>
    <property type="match status" value="1"/>
</dbReference>
<dbReference type="GO" id="GO:0009328">
    <property type="term" value="C:phenylalanine-tRNA ligase complex"/>
    <property type="evidence" value="ECO:0007669"/>
    <property type="project" value="TreeGrafter"/>
</dbReference>
<dbReference type="InterPro" id="IPR045864">
    <property type="entry name" value="aa-tRNA-synth_II/BPL/LPL"/>
</dbReference>
<evidence type="ECO:0000259" key="18">
    <source>
        <dbReference type="PROSITE" id="PS51447"/>
    </source>
</evidence>
<keyword evidence="12 15" id="KW-0648">Protein biosynthesis</keyword>
<evidence type="ECO:0000256" key="7">
    <source>
        <dbReference type="ARBA" id="ARBA00022723"/>
    </source>
</evidence>
<sequence>MKLSLHWLNDFLPLNSVPFDAVIEKINTSVCEIDDIEEYKHHLRSVITVKISSLSKHPNAEKLQVTECTDGKKKYQIVTGATNVKEGDIVPLALPGTKLDGKEILSSELRGVPSEGMYCSEKELGLAEVSSRVLIFPSSTELGISIRKLFNWEDTILTIDNKSITHRPDLWSHFGFARELSSQLEIPLHFEPLSAKEDFQKGNDGLTVKSNGNAHSYNVASIPKIKIAPSNLKIKSRLEKCGIRSINNVVDVSNYLLLEVGQPTHFFDRVKLKSTEFQVDFAKQDESFGLLDDSDQKLTPDILLIRNGSDPVAIAGVMGGKDSAVGESTVDLVLESAVFKREDVRKSIRKTSIRSESAVRYEKGLDSSTCLPVIARTLQLLRENGNPDAKGFEPQGFNHTASKKVIIETTLRFLHSKLGKDISLVEIQKILEKLGFAVKTSGDSIEVEVPKFRQNYDVTIPEDLVEEIGRTIGYASIPVQPLALAVETPIRNPLRELERRTKAFFANNLTFHEVYNYSFSSSEESKIEGEKEKNILGIANEMPEEYSVLRASLLPGLIKQAANNQDRFEIVDLFEVGRTYHKLNENELALENRWIGFISLSSAKQNDYQTIDSEFVSLRHKISRIFEVLNVRSGLWTKESLPYLHPNAGLSYKVEDKTIIEMGILHSRFADKYNLKKRAFVGKINLLNLLEVWEKEGRQSHFKAPSSFPQGQLDLSILMNETESTDYYLNLVKSKNIPEIETGWVHTIFRGGNLGEGKKSVTYRFRLMSYEKTFTQERFKELSDELVKLAEKSGLTLR</sequence>
<accession>A0A4R9LLA3</accession>
<dbReference type="Proteomes" id="UP000298264">
    <property type="component" value="Unassembled WGS sequence"/>
</dbReference>
<dbReference type="GO" id="GO:0006432">
    <property type="term" value="P:phenylalanyl-tRNA aminoacylation"/>
    <property type="evidence" value="ECO:0007669"/>
    <property type="project" value="UniProtKB-UniRule"/>
</dbReference>
<dbReference type="Gene3D" id="3.50.40.10">
    <property type="entry name" value="Phenylalanyl-trna Synthetase, Chain B, domain 3"/>
    <property type="match status" value="1"/>
</dbReference>
<keyword evidence="21" id="KW-1185">Reference proteome</keyword>
<dbReference type="PROSITE" id="PS51447">
    <property type="entry name" value="FDX_ACB"/>
    <property type="match status" value="1"/>
</dbReference>
<evidence type="ECO:0000256" key="13">
    <source>
        <dbReference type="ARBA" id="ARBA00023146"/>
    </source>
</evidence>
<dbReference type="SUPFAM" id="SSF50249">
    <property type="entry name" value="Nucleic acid-binding proteins"/>
    <property type="match status" value="1"/>
</dbReference>
<evidence type="ECO:0000256" key="1">
    <source>
        <dbReference type="ARBA" id="ARBA00004496"/>
    </source>
</evidence>
<dbReference type="SUPFAM" id="SSF46955">
    <property type="entry name" value="Putative DNA-binding domain"/>
    <property type="match status" value="1"/>
</dbReference>
<evidence type="ECO:0000256" key="12">
    <source>
        <dbReference type="ARBA" id="ARBA00022917"/>
    </source>
</evidence>